<evidence type="ECO:0008006" key="4">
    <source>
        <dbReference type="Google" id="ProtNLM"/>
    </source>
</evidence>
<feature type="transmembrane region" description="Helical" evidence="1">
    <location>
        <begin position="194"/>
        <end position="211"/>
    </location>
</feature>
<dbReference type="RefSeq" id="WP_044834084.1">
    <property type="nucleotide sequence ID" value="NZ_CP059735.1"/>
</dbReference>
<evidence type="ECO:0000313" key="3">
    <source>
        <dbReference type="Proteomes" id="UP000032568"/>
    </source>
</evidence>
<feature type="transmembrane region" description="Helical" evidence="1">
    <location>
        <begin position="124"/>
        <end position="143"/>
    </location>
</feature>
<protein>
    <recommendedName>
        <fullName evidence="4">DUF2306 domain-containing protein</fullName>
    </recommendedName>
</protein>
<feature type="transmembrane region" description="Helical" evidence="1">
    <location>
        <begin position="163"/>
        <end position="182"/>
    </location>
</feature>
<evidence type="ECO:0000256" key="1">
    <source>
        <dbReference type="SAM" id="Phobius"/>
    </source>
</evidence>
<dbReference type="AlphaFoldDB" id="A0AAE9YRC4"/>
<evidence type="ECO:0000313" key="2">
    <source>
        <dbReference type="EMBL" id="WDD99451.1"/>
    </source>
</evidence>
<dbReference type="KEGG" id="tact:SG35_001850"/>
<sequence length="225" mass="25020">MTFPPLVLIHLLAGSIGILAGFMVFVLPKYSPAHKVAGNSFLIAMLILGLTSVYVAYTRTIFLSLLNGVFICYLLATSWVTIKRKAGSSGYFEQLALVTVMAVAIMYFTFGIQAAHSETGKLHGFAPAIFYFFGGVASLAVLLDFRMIYCGGVTGRQRIIRHVWRMCFPMFMATASFFLGQAKLFPDPVRKIELLAIPVILVLLFSGYWLLRIKFSSFIKVPHQQ</sequence>
<feature type="transmembrane region" description="Helical" evidence="1">
    <location>
        <begin position="36"/>
        <end position="55"/>
    </location>
</feature>
<keyword evidence="1" id="KW-1133">Transmembrane helix</keyword>
<reference evidence="2 3" key="1">
    <citation type="journal article" date="2015" name="Genome Announc.">
        <title>Draft Genome Sequences of Marine Isolates of Thalassomonas viridans and Thalassomonas actiniarum.</title>
        <authorList>
            <person name="Olonade I."/>
            <person name="van Zyl L.J."/>
            <person name="Trindade M."/>
        </authorList>
    </citation>
    <scope>NUCLEOTIDE SEQUENCE [LARGE SCALE GENOMIC DNA]</scope>
    <source>
        <strain evidence="2 3">A5K-106</strain>
    </source>
</reference>
<gene>
    <name evidence="2" type="ORF">SG35_001850</name>
</gene>
<dbReference type="Proteomes" id="UP000032568">
    <property type="component" value="Chromosome"/>
</dbReference>
<proteinExistence type="predicted"/>
<reference evidence="2 3" key="2">
    <citation type="journal article" date="2022" name="Mar. Drugs">
        <title>Bioassay-Guided Fractionation Leads to the Detection of Cholic Acid Generated by the Rare Thalassomonas sp.</title>
        <authorList>
            <person name="Pheiffer F."/>
            <person name="Schneider Y.K."/>
            <person name="Hansen E.H."/>
            <person name="Andersen J.H."/>
            <person name="Isaksson J."/>
            <person name="Busche T."/>
            <person name="R C."/>
            <person name="Kalinowski J."/>
            <person name="Zyl L.V."/>
            <person name="Trindade M."/>
        </authorList>
    </citation>
    <scope>NUCLEOTIDE SEQUENCE [LARGE SCALE GENOMIC DNA]</scope>
    <source>
        <strain evidence="2 3">A5K-106</strain>
    </source>
</reference>
<feature type="transmembrane region" description="Helical" evidence="1">
    <location>
        <begin position="94"/>
        <end position="112"/>
    </location>
</feature>
<feature type="transmembrane region" description="Helical" evidence="1">
    <location>
        <begin position="61"/>
        <end position="82"/>
    </location>
</feature>
<keyword evidence="1" id="KW-0812">Transmembrane</keyword>
<name>A0AAE9YRC4_9GAMM</name>
<dbReference type="EMBL" id="CP059735">
    <property type="protein sequence ID" value="WDD99451.1"/>
    <property type="molecule type" value="Genomic_DNA"/>
</dbReference>
<feature type="transmembrane region" description="Helical" evidence="1">
    <location>
        <begin position="6"/>
        <end position="27"/>
    </location>
</feature>
<accession>A0AAE9YRC4</accession>
<keyword evidence="3" id="KW-1185">Reference proteome</keyword>
<organism evidence="2 3">
    <name type="scientific">Thalassomonas actiniarum</name>
    <dbReference type="NCBI Taxonomy" id="485447"/>
    <lineage>
        <taxon>Bacteria</taxon>
        <taxon>Pseudomonadati</taxon>
        <taxon>Pseudomonadota</taxon>
        <taxon>Gammaproteobacteria</taxon>
        <taxon>Alteromonadales</taxon>
        <taxon>Colwelliaceae</taxon>
        <taxon>Thalassomonas</taxon>
    </lineage>
</organism>
<keyword evidence="1" id="KW-0472">Membrane</keyword>